<evidence type="ECO:0008006" key="3">
    <source>
        <dbReference type="Google" id="ProtNLM"/>
    </source>
</evidence>
<reference evidence="1" key="1">
    <citation type="journal article" date="2022" name="Int. J. Mol. Sci.">
        <title>Draft Genome of Tanacetum Coccineum: Genomic Comparison of Closely Related Tanacetum-Family Plants.</title>
        <authorList>
            <person name="Yamashiro T."/>
            <person name="Shiraishi A."/>
            <person name="Nakayama K."/>
            <person name="Satake H."/>
        </authorList>
    </citation>
    <scope>NUCLEOTIDE SEQUENCE</scope>
</reference>
<protein>
    <recommendedName>
        <fullName evidence="3">Reverse transcriptase</fullName>
    </recommendedName>
</protein>
<accession>A0ABQ5FES4</accession>
<sequence length="272" mass="32051">MDDPNITMEEYIRIEEEKARSREFPAIIFEKINGESFDVEQRMIMNEYNEGKEDYMTEFPTNVFNNTSDTTPPYEPTVSPPNESELDFRISCDESDVEDYTVIFDENSFSADSTDEFNFIDETSLSEYDEEIILLFNDLFNDIHSVDSKSEINHDDNNIGIIQSSEDMAPLLAADQRHPCLRYKVEGYTPRLTPKMRQDLAVRMRMVYHRKGQQVFMSKAWKRLFEIRAPLVREFMLEFLSTCRMSDTIMDLDTADTLCFQLGEARRRMTWR</sequence>
<evidence type="ECO:0000313" key="2">
    <source>
        <dbReference type="Proteomes" id="UP001151760"/>
    </source>
</evidence>
<proteinExistence type="predicted"/>
<reference evidence="1" key="2">
    <citation type="submission" date="2022-01" db="EMBL/GenBank/DDBJ databases">
        <authorList>
            <person name="Yamashiro T."/>
            <person name="Shiraishi A."/>
            <person name="Satake H."/>
            <person name="Nakayama K."/>
        </authorList>
    </citation>
    <scope>NUCLEOTIDE SEQUENCE</scope>
</reference>
<gene>
    <name evidence="1" type="ORF">Tco_1005197</name>
</gene>
<name>A0ABQ5FES4_9ASTR</name>
<comment type="caution">
    <text evidence="1">The sequence shown here is derived from an EMBL/GenBank/DDBJ whole genome shotgun (WGS) entry which is preliminary data.</text>
</comment>
<evidence type="ECO:0000313" key="1">
    <source>
        <dbReference type="EMBL" id="GJT61664.1"/>
    </source>
</evidence>
<keyword evidence="2" id="KW-1185">Reference proteome</keyword>
<dbReference type="EMBL" id="BQNB010017308">
    <property type="protein sequence ID" value="GJT61664.1"/>
    <property type="molecule type" value="Genomic_DNA"/>
</dbReference>
<organism evidence="1 2">
    <name type="scientific">Tanacetum coccineum</name>
    <dbReference type="NCBI Taxonomy" id="301880"/>
    <lineage>
        <taxon>Eukaryota</taxon>
        <taxon>Viridiplantae</taxon>
        <taxon>Streptophyta</taxon>
        <taxon>Embryophyta</taxon>
        <taxon>Tracheophyta</taxon>
        <taxon>Spermatophyta</taxon>
        <taxon>Magnoliopsida</taxon>
        <taxon>eudicotyledons</taxon>
        <taxon>Gunneridae</taxon>
        <taxon>Pentapetalae</taxon>
        <taxon>asterids</taxon>
        <taxon>campanulids</taxon>
        <taxon>Asterales</taxon>
        <taxon>Asteraceae</taxon>
        <taxon>Asteroideae</taxon>
        <taxon>Anthemideae</taxon>
        <taxon>Anthemidinae</taxon>
        <taxon>Tanacetum</taxon>
    </lineage>
</organism>
<dbReference type="Proteomes" id="UP001151760">
    <property type="component" value="Unassembled WGS sequence"/>
</dbReference>